<reference evidence="2 3" key="1">
    <citation type="journal article" date="2018" name="Sci. Rep.">
        <title>Genomic signatures of local adaptation to the degree of environmental predictability in rotifers.</title>
        <authorList>
            <person name="Franch-Gras L."/>
            <person name="Hahn C."/>
            <person name="Garcia-Roger E.M."/>
            <person name="Carmona M.J."/>
            <person name="Serra M."/>
            <person name="Gomez A."/>
        </authorList>
    </citation>
    <scope>NUCLEOTIDE SEQUENCE [LARGE SCALE GENOMIC DNA]</scope>
    <source>
        <strain evidence="2">HYR1</strain>
    </source>
</reference>
<dbReference type="Proteomes" id="UP000276133">
    <property type="component" value="Unassembled WGS sequence"/>
</dbReference>
<keyword evidence="3" id="KW-1185">Reference proteome</keyword>
<sequence length="352" mass="39981">RLKKINRFIKFVNRLESIANTKLLGTEKLCQSVICWKLENHFSAFLRILSSYDDAVESFLDYEKIELENVEKIELGPEPVSDLAFFKSTPHKHEPSTEPLSLFYSFRSSNLRFFNNLVLTTKSQDEMIESLRGICQTIQSTLIFFGNHIQFDDVNKLNNKPHTSTVQLRKLSTRISMEGSKTPNGPSDSKILRFGKIIGSKLFRKNNTQSPNFNQTIETSDNLVELNETTSDLIQLEDSQTSQIEECNQELLIDISDLSVNEEKGKTVSSMKREKSSNSLNSMGNVPSTPRSASRNYIPKLISSALKDTLGLKIRKFKIKFKTITTARLACGDSLLGGHLWLNIKLKLESKF</sequence>
<evidence type="ECO:0000313" key="2">
    <source>
        <dbReference type="EMBL" id="RNA27462.1"/>
    </source>
</evidence>
<feature type="compositionally biased region" description="Polar residues" evidence="1">
    <location>
        <begin position="277"/>
        <end position="292"/>
    </location>
</feature>
<feature type="non-terminal residue" evidence="2">
    <location>
        <position position="1"/>
    </location>
</feature>
<dbReference type="EMBL" id="REGN01002540">
    <property type="protein sequence ID" value="RNA27462.1"/>
    <property type="molecule type" value="Genomic_DNA"/>
</dbReference>
<organism evidence="2 3">
    <name type="scientific">Brachionus plicatilis</name>
    <name type="common">Marine rotifer</name>
    <name type="synonym">Brachionus muelleri</name>
    <dbReference type="NCBI Taxonomy" id="10195"/>
    <lineage>
        <taxon>Eukaryota</taxon>
        <taxon>Metazoa</taxon>
        <taxon>Spiralia</taxon>
        <taxon>Gnathifera</taxon>
        <taxon>Rotifera</taxon>
        <taxon>Eurotatoria</taxon>
        <taxon>Monogononta</taxon>
        <taxon>Pseudotrocha</taxon>
        <taxon>Ploima</taxon>
        <taxon>Brachionidae</taxon>
        <taxon>Brachionus</taxon>
    </lineage>
</organism>
<evidence type="ECO:0000313" key="3">
    <source>
        <dbReference type="Proteomes" id="UP000276133"/>
    </source>
</evidence>
<evidence type="ECO:0000256" key="1">
    <source>
        <dbReference type="SAM" id="MobiDB-lite"/>
    </source>
</evidence>
<feature type="region of interest" description="Disordered" evidence="1">
    <location>
        <begin position="267"/>
        <end position="292"/>
    </location>
</feature>
<name>A0A3M7RVE0_BRAPC</name>
<gene>
    <name evidence="2" type="ORF">BpHYR1_052380</name>
</gene>
<dbReference type="AlphaFoldDB" id="A0A3M7RVE0"/>
<proteinExistence type="predicted"/>
<comment type="caution">
    <text evidence="2">The sequence shown here is derived from an EMBL/GenBank/DDBJ whole genome shotgun (WGS) entry which is preliminary data.</text>
</comment>
<dbReference type="STRING" id="10195.A0A3M7RVE0"/>
<protein>
    <submittedName>
        <fullName evidence="2">Phosphatidylinositide phosphatase SAC2 isoform X2</fullName>
    </submittedName>
</protein>
<accession>A0A3M7RVE0</accession>
<dbReference type="OrthoDB" id="405996at2759"/>
<feature type="compositionally biased region" description="Basic and acidic residues" evidence="1">
    <location>
        <begin position="267"/>
        <end position="276"/>
    </location>
</feature>